<name>A0A9X2JUG7_9GAMM</name>
<proteinExistence type="predicted"/>
<reference evidence="1" key="1">
    <citation type="submission" date="2022-06" db="EMBL/GenBank/DDBJ databases">
        <title>Idiomarina rhizosphaerae M1R2S28.</title>
        <authorList>
            <person name="Sun J.-Q."/>
            <person name="Li L.-F."/>
        </authorList>
    </citation>
    <scope>NUCLEOTIDE SEQUENCE</scope>
    <source>
        <strain evidence="1">M1R2S28</strain>
    </source>
</reference>
<accession>A0A9X2JUG7</accession>
<dbReference type="RefSeq" id="WP_253618430.1">
    <property type="nucleotide sequence ID" value="NZ_JAMZDE010000005.1"/>
</dbReference>
<organism evidence="1 2">
    <name type="scientific">Idiomarina rhizosphaerae</name>
    <dbReference type="NCBI Taxonomy" id="2961572"/>
    <lineage>
        <taxon>Bacteria</taxon>
        <taxon>Pseudomonadati</taxon>
        <taxon>Pseudomonadota</taxon>
        <taxon>Gammaproteobacteria</taxon>
        <taxon>Alteromonadales</taxon>
        <taxon>Idiomarinaceae</taxon>
        <taxon>Idiomarina</taxon>
    </lineage>
</organism>
<dbReference type="EMBL" id="JAMZDE010000005">
    <property type="protein sequence ID" value="MCP1338971.1"/>
    <property type="molecule type" value="Genomic_DNA"/>
</dbReference>
<gene>
    <name evidence="1" type="ORF">NJR55_05130</name>
</gene>
<protein>
    <submittedName>
        <fullName evidence="1">Uncharacterized protein</fullName>
    </submittedName>
</protein>
<sequence>MNLKDFVSESIFEIVDGIVEAQGRLSSDDAKIVPDVQNVFTESQTGGTNLAIGWDKSGNLIHSIEFDVAVTAAEGTESRGGIGVVAGVFALGAQGKSQENSQSMSRLKFRVPISFPRQDKSKK</sequence>
<keyword evidence="2" id="KW-1185">Reference proteome</keyword>
<evidence type="ECO:0000313" key="2">
    <source>
        <dbReference type="Proteomes" id="UP001139474"/>
    </source>
</evidence>
<evidence type="ECO:0000313" key="1">
    <source>
        <dbReference type="EMBL" id="MCP1338971.1"/>
    </source>
</evidence>
<comment type="caution">
    <text evidence="1">The sequence shown here is derived from an EMBL/GenBank/DDBJ whole genome shotgun (WGS) entry which is preliminary data.</text>
</comment>
<dbReference type="AlphaFoldDB" id="A0A9X2JUG7"/>
<dbReference type="Proteomes" id="UP001139474">
    <property type="component" value="Unassembled WGS sequence"/>
</dbReference>